<comment type="caution">
    <text evidence="1">The sequence shown here is derived from an EMBL/GenBank/DDBJ whole genome shotgun (WGS) entry which is preliminary data.</text>
</comment>
<proteinExistence type="predicted"/>
<dbReference type="AlphaFoldDB" id="A0A645JH61"/>
<evidence type="ECO:0000313" key="1">
    <source>
        <dbReference type="EMBL" id="MPN62562.1"/>
    </source>
</evidence>
<accession>A0A645JH61</accession>
<dbReference type="EMBL" id="VSSQ01140732">
    <property type="protein sequence ID" value="MPN62562.1"/>
    <property type="molecule type" value="Genomic_DNA"/>
</dbReference>
<name>A0A645JH61_9ZZZZ</name>
<gene>
    <name evidence="1" type="ORF">SDC9_210311</name>
</gene>
<sequence length="153" mass="16555">MKRVLIIISALLITLSAKGQDYERAVSARLGTSIGASYKQFLTAGAAFEAMGSIDIIGKDDRKMTLSAYGEYHYNLGVDGLSVFGGPGASFGLYVAGKYKDGAVLSIDLISGIEYKLPDYPFILAFDWNPQFQMVTNAGIKPANFGLSLRYTF</sequence>
<evidence type="ECO:0008006" key="2">
    <source>
        <dbReference type="Google" id="ProtNLM"/>
    </source>
</evidence>
<protein>
    <recommendedName>
        <fullName evidence="2">Outer membrane protein beta-barrel domain-containing protein</fullName>
    </recommendedName>
</protein>
<reference evidence="1" key="1">
    <citation type="submission" date="2019-08" db="EMBL/GenBank/DDBJ databases">
        <authorList>
            <person name="Kucharzyk K."/>
            <person name="Murdoch R.W."/>
            <person name="Higgins S."/>
            <person name="Loffler F."/>
        </authorList>
    </citation>
    <scope>NUCLEOTIDE SEQUENCE</scope>
</reference>
<organism evidence="1">
    <name type="scientific">bioreactor metagenome</name>
    <dbReference type="NCBI Taxonomy" id="1076179"/>
    <lineage>
        <taxon>unclassified sequences</taxon>
        <taxon>metagenomes</taxon>
        <taxon>ecological metagenomes</taxon>
    </lineage>
</organism>